<accession>A0A367QQG3</accession>
<dbReference type="CDD" id="cd03801">
    <property type="entry name" value="GT4_PimA-like"/>
    <property type="match status" value="1"/>
</dbReference>
<evidence type="ECO:0000256" key="1">
    <source>
        <dbReference type="ARBA" id="ARBA00022676"/>
    </source>
</evidence>
<dbReference type="Pfam" id="PF00534">
    <property type="entry name" value="Glycos_transf_1"/>
    <property type="match status" value="1"/>
</dbReference>
<reference evidence="4" key="1">
    <citation type="submission" date="2016-04" db="EMBL/GenBank/DDBJ databases">
        <authorList>
            <person name="Tabuchi Yagui T.R."/>
        </authorList>
    </citation>
    <scope>NUCLEOTIDE SEQUENCE [LARGE SCALE GENOMIC DNA]</scope>
    <source>
        <strain evidence="4">NIES-26</strain>
    </source>
</reference>
<dbReference type="PANTHER" id="PTHR12526:SF510">
    <property type="entry name" value="D-INOSITOL 3-PHOSPHATE GLYCOSYLTRANSFERASE"/>
    <property type="match status" value="1"/>
</dbReference>
<gene>
    <name evidence="4" type="ORF">A6770_27660</name>
</gene>
<name>A0A367QQG3_9NOSO</name>
<dbReference type="EMBL" id="LXQD01000314">
    <property type="protein sequence ID" value="RCJ25514.1"/>
    <property type="molecule type" value="Genomic_DNA"/>
</dbReference>
<dbReference type="SUPFAM" id="SSF53756">
    <property type="entry name" value="UDP-Glycosyltransferase/glycogen phosphorylase"/>
    <property type="match status" value="1"/>
</dbReference>
<dbReference type="Proteomes" id="UP000252107">
    <property type="component" value="Unassembled WGS sequence"/>
</dbReference>
<evidence type="ECO:0000313" key="4">
    <source>
        <dbReference type="EMBL" id="RCJ25514.1"/>
    </source>
</evidence>
<dbReference type="GO" id="GO:0016757">
    <property type="term" value="F:glycosyltransferase activity"/>
    <property type="evidence" value="ECO:0007669"/>
    <property type="project" value="UniProtKB-KW"/>
</dbReference>
<evidence type="ECO:0000259" key="3">
    <source>
        <dbReference type="Pfam" id="PF00534"/>
    </source>
</evidence>
<proteinExistence type="predicted"/>
<comment type="caution">
    <text evidence="4">The sequence shown here is derived from an EMBL/GenBank/DDBJ whole genome shotgun (WGS) entry which is preliminary data.</text>
</comment>
<evidence type="ECO:0000313" key="5">
    <source>
        <dbReference type="Proteomes" id="UP000252107"/>
    </source>
</evidence>
<dbReference type="PANTHER" id="PTHR12526">
    <property type="entry name" value="GLYCOSYLTRANSFERASE"/>
    <property type="match status" value="1"/>
</dbReference>
<dbReference type="Gene3D" id="3.40.50.2000">
    <property type="entry name" value="Glycogen Phosphorylase B"/>
    <property type="match status" value="2"/>
</dbReference>
<sequence>MKSFNILVSAYACRPNMGSEPGVGWNTVRQLGKYHKVWVLTREDNRSFIEAELTNSQIPGLEFVYVDLPGSQLWKNGLGGVHLHYYLWQIKAYLVARKLHSEIGFDVAHHVTYVRYSSATFLPLLPIPFIWGPVGGGESAPKAFWKDFSFRGKVYEIVRSVAHRIGERDPFVNLTIKNSTLIRATTEDTAQRLRQMGAINVQVFSESGLSEAEILQLARRAIPNSSPIRFISMARLLHWKGLHLGVQAFAQADLPDDAEYWILGDGPERERLQILAEKLGVANRVKFWGRLSRDETLCKLRECHILLHPSLHDSGGWVCLEAMAAGCPVICLDLGGPAVQVTEETGFKIQAHTPEQAVRDLAEAMACLAQDSELQVSMGHAGEKRVAQFFNWDMKAKSLAQLYEEIIGDRKCSGKVLA</sequence>
<evidence type="ECO:0000256" key="2">
    <source>
        <dbReference type="ARBA" id="ARBA00022679"/>
    </source>
</evidence>
<keyword evidence="1" id="KW-0328">Glycosyltransferase</keyword>
<dbReference type="InterPro" id="IPR001296">
    <property type="entry name" value="Glyco_trans_1"/>
</dbReference>
<organism evidence="4 5">
    <name type="scientific">Nostoc minutum NIES-26</name>
    <dbReference type="NCBI Taxonomy" id="1844469"/>
    <lineage>
        <taxon>Bacteria</taxon>
        <taxon>Bacillati</taxon>
        <taxon>Cyanobacteriota</taxon>
        <taxon>Cyanophyceae</taxon>
        <taxon>Nostocales</taxon>
        <taxon>Nostocaceae</taxon>
        <taxon>Nostoc</taxon>
    </lineage>
</organism>
<keyword evidence="5" id="KW-1185">Reference proteome</keyword>
<keyword evidence="2 4" id="KW-0808">Transferase</keyword>
<protein>
    <submittedName>
        <fullName evidence="4">Glycosyl transferase family 1</fullName>
    </submittedName>
</protein>
<feature type="domain" description="Glycosyl transferase family 1" evidence="3">
    <location>
        <begin position="225"/>
        <end position="385"/>
    </location>
</feature>
<dbReference type="AlphaFoldDB" id="A0A367QQG3"/>